<feature type="non-terminal residue" evidence="1">
    <location>
        <position position="1"/>
    </location>
</feature>
<reference evidence="1 2" key="1">
    <citation type="journal article" date="2011" name="Cell">
        <title>The monarch butterfly genome yields insights into long-distance migration.</title>
        <authorList>
            <person name="Zhan S."/>
            <person name="Merlin C."/>
            <person name="Boore J.L."/>
            <person name="Reppert S.M."/>
        </authorList>
    </citation>
    <scope>NUCLEOTIDE SEQUENCE [LARGE SCALE GENOMIC DNA]</scope>
    <source>
        <strain evidence="1">F-2</strain>
    </source>
</reference>
<gene>
    <name evidence="1" type="ORF">KGM_213477B</name>
</gene>
<evidence type="ECO:0000313" key="2">
    <source>
        <dbReference type="Proteomes" id="UP000007151"/>
    </source>
</evidence>
<protein>
    <submittedName>
        <fullName evidence="1">Uncharacterized protein</fullName>
    </submittedName>
</protein>
<keyword evidence="2" id="KW-1185">Reference proteome</keyword>
<evidence type="ECO:0000313" key="1">
    <source>
        <dbReference type="EMBL" id="OWR50671.1"/>
    </source>
</evidence>
<dbReference type="InParanoid" id="A0A212FAB2"/>
<dbReference type="KEGG" id="dpl:KGM_213477B"/>
<dbReference type="EMBL" id="AGBW02009503">
    <property type="protein sequence ID" value="OWR50671.1"/>
    <property type="molecule type" value="Genomic_DNA"/>
</dbReference>
<sequence length="13" mass="1545">KAEQNTDKVPMKR</sequence>
<proteinExistence type="predicted"/>
<name>A0A212FAB2_DANPL</name>
<accession>A0A212FAB2</accession>
<comment type="caution">
    <text evidence="1">The sequence shown here is derived from an EMBL/GenBank/DDBJ whole genome shotgun (WGS) entry which is preliminary data.</text>
</comment>
<dbReference type="Proteomes" id="UP000007151">
    <property type="component" value="Unassembled WGS sequence"/>
</dbReference>
<organism evidence="1 2">
    <name type="scientific">Danaus plexippus plexippus</name>
    <dbReference type="NCBI Taxonomy" id="278856"/>
    <lineage>
        <taxon>Eukaryota</taxon>
        <taxon>Metazoa</taxon>
        <taxon>Ecdysozoa</taxon>
        <taxon>Arthropoda</taxon>
        <taxon>Hexapoda</taxon>
        <taxon>Insecta</taxon>
        <taxon>Pterygota</taxon>
        <taxon>Neoptera</taxon>
        <taxon>Endopterygota</taxon>
        <taxon>Lepidoptera</taxon>
        <taxon>Glossata</taxon>
        <taxon>Ditrysia</taxon>
        <taxon>Papilionoidea</taxon>
        <taxon>Nymphalidae</taxon>
        <taxon>Danainae</taxon>
        <taxon>Danaini</taxon>
        <taxon>Danaina</taxon>
        <taxon>Danaus</taxon>
        <taxon>Danaus</taxon>
    </lineage>
</organism>